<dbReference type="PANTHER" id="PTHR10993:SF7">
    <property type="entry name" value="LIPOYLTRANSFERASE 2, MITOCHONDRIAL-RELATED"/>
    <property type="match status" value="1"/>
</dbReference>
<dbReference type="PANTHER" id="PTHR10993">
    <property type="entry name" value="OCTANOYLTRANSFERASE"/>
    <property type="match status" value="1"/>
</dbReference>
<dbReference type="SUPFAM" id="SSF55681">
    <property type="entry name" value="Class II aaRS and biotin synthetases"/>
    <property type="match status" value="1"/>
</dbReference>
<evidence type="ECO:0000313" key="9">
    <source>
        <dbReference type="Proteomes" id="UP001183246"/>
    </source>
</evidence>
<dbReference type="Proteomes" id="UP001183246">
    <property type="component" value="Unassembled WGS sequence"/>
</dbReference>
<protein>
    <recommendedName>
        <fullName evidence="2">lipoyl(octanoyl) transferase</fullName>
        <ecNumber evidence="2">2.3.1.181</ecNumber>
    </recommendedName>
</protein>
<accession>A0ABU2MTW3</accession>
<sequence length="256" mass="27491">MSLPGSAAEQPSHLRLERVDLGEVPYAAAHAEMVRWVEERKQGLAANRLFLLTHPAVITHTARTPNGQLPDAGSPIALVQTDRGGHATYHGPGQLIGYLVLNVRELGPRGLIRRVEQALIDALDTLGFPAIRRQTPPGSESLVGVWTPDHRKLASIGMRISGSVSSHGFALNIDPDLSIYTTFTACALPGVRMTSLAELAAERGLPTPTHTEVRDAVARAVTARLTPRQEAGTSEQVASHRTRVGPGLRRGRTGQD</sequence>
<keyword evidence="9" id="KW-1185">Reference proteome</keyword>
<evidence type="ECO:0000256" key="5">
    <source>
        <dbReference type="ARBA" id="ARBA00024732"/>
    </source>
</evidence>
<name>A0ABU2MTW3_9ACTN</name>
<comment type="function">
    <text evidence="5">Catalyzes the transfer of endogenously produced octanoic acid from octanoyl-acyl-carrier-protein onto the lipoyl domains of lipoate-dependent enzymes. Lipoyl-ACP can also act as a substrate although octanoyl-ACP is likely to be the physiological substrate.</text>
</comment>
<dbReference type="EC" id="2.3.1.181" evidence="2"/>
<organism evidence="8 9">
    <name type="scientific">Streptomyces litchfieldiae</name>
    <dbReference type="NCBI Taxonomy" id="3075543"/>
    <lineage>
        <taxon>Bacteria</taxon>
        <taxon>Bacillati</taxon>
        <taxon>Actinomycetota</taxon>
        <taxon>Actinomycetes</taxon>
        <taxon>Kitasatosporales</taxon>
        <taxon>Streptomycetaceae</taxon>
        <taxon>Streptomyces</taxon>
    </lineage>
</organism>
<evidence type="ECO:0000256" key="4">
    <source>
        <dbReference type="ARBA" id="ARBA00023315"/>
    </source>
</evidence>
<evidence type="ECO:0000256" key="3">
    <source>
        <dbReference type="ARBA" id="ARBA00022679"/>
    </source>
</evidence>
<dbReference type="Gene3D" id="3.30.930.10">
    <property type="entry name" value="Bira Bifunctional Protein, Domain 2"/>
    <property type="match status" value="1"/>
</dbReference>
<dbReference type="EMBL" id="JAVREL010000012">
    <property type="protein sequence ID" value="MDT0345082.1"/>
    <property type="molecule type" value="Genomic_DNA"/>
</dbReference>
<reference evidence="9" key="1">
    <citation type="submission" date="2023-07" db="EMBL/GenBank/DDBJ databases">
        <title>30 novel species of actinomycetes from the DSMZ collection.</title>
        <authorList>
            <person name="Nouioui I."/>
        </authorList>
    </citation>
    <scope>NUCLEOTIDE SEQUENCE [LARGE SCALE GENOMIC DNA]</scope>
    <source>
        <strain evidence="9">DSM 44938</strain>
    </source>
</reference>
<dbReference type="InterPro" id="IPR000544">
    <property type="entry name" value="Octanoyltransferase"/>
</dbReference>
<evidence type="ECO:0000259" key="7">
    <source>
        <dbReference type="PROSITE" id="PS51733"/>
    </source>
</evidence>
<gene>
    <name evidence="8" type="primary">lipB</name>
    <name evidence="8" type="ORF">RM590_21100</name>
</gene>
<dbReference type="Pfam" id="PF21948">
    <property type="entry name" value="LplA-B_cat"/>
    <property type="match status" value="1"/>
</dbReference>
<evidence type="ECO:0000256" key="2">
    <source>
        <dbReference type="ARBA" id="ARBA00012334"/>
    </source>
</evidence>
<dbReference type="InterPro" id="IPR045864">
    <property type="entry name" value="aa-tRNA-synth_II/BPL/LPL"/>
</dbReference>
<dbReference type="PROSITE" id="PS51733">
    <property type="entry name" value="BPL_LPL_CATALYTIC"/>
    <property type="match status" value="1"/>
</dbReference>
<dbReference type="PROSITE" id="PS01313">
    <property type="entry name" value="LIPB"/>
    <property type="match status" value="1"/>
</dbReference>
<dbReference type="RefSeq" id="WP_311706208.1">
    <property type="nucleotide sequence ID" value="NZ_JAVREL010000012.1"/>
</dbReference>
<comment type="pathway">
    <text evidence="1">Protein modification; protein lipoylation via endogenous pathway; protein N(6)-(lipoyl)lysine from octanoyl-[acyl-carrier-protein]: step 1/2.</text>
</comment>
<dbReference type="InterPro" id="IPR004143">
    <property type="entry name" value="BPL_LPL_catalytic"/>
</dbReference>
<keyword evidence="4 8" id="KW-0012">Acyltransferase</keyword>
<dbReference type="GO" id="GO:0033819">
    <property type="term" value="F:lipoyl(octanoyl) transferase activity"/>
    <property type="evidence" value="ECO:0007669"/>
    <property type="project" value="UniProtKB-EC"/>
</dbReference>
<feature type="region of interest" description="Disordered" evidence="6">
    <location>
        <begin position="225"/>
        <end position="256"/>
    </location>
</feature>
<evidence type="ECO:0000256" key="6">
    <source>
        <dbReference type="SAM" id="MobiDB-lite"/>
    </source>
</evidence>
<feature type="domain" description="BPL/LPL catalytic" evidence="7">
    <location>
        <begin position="43"/>
        <end position="229"/>
    </location>
</feature>
<proteinExistence type="predicted"/>
<dbReference type="NCBIfam" id="TIGR00214">
    <property type="entry name" value="lipB"/>
    <property type="match status" value="1"/>
</dbReference>
<comment type="caution">
    <text evidence="8">The sequence shown here is derived from an EMBL/GenBank/DDBJ whole genome shotgun (WGS) entry which is preliminary data.</text>
</comment>
<evidence type="ECO:0000313" key="8">
    <source>
        <dbReference type="EMBL" id="MDT0345082.1"/>
    </source>
</evidence>
<keyword evidence="3 8" id="KW-0808">Transferase</keyword>
<evidence type="ECO:0000256" key="1">
    <source>
        <dbReference type="ARBA" id="ARBA00004821"/>
    </source>
</evidence>
<dbReference type="InterPro" id="IPR020605">
    <property type="entry name" value="Octanoyltransferase_CS"/>
</dbReference>